<dbReference type="EMBL" id="QMEY01000063">
    <property type="protein sequence ID" value="RBQ11611.1"/>
    <property type="molecule type" value="Genomic_DNA"/>
</dbReference>
<organism evidence="1 2">
    <name type="scientific">Spongiactinospora rosea</name>
    <dbReference type="NCBI Taxonomy" id="2248750"/>
    <lineage>
        <taxon>Bacteria</taxon>
        <taxon>Bacillati</taxon>
        <taxon>Actinomycetota</taxon>
        <taxon>Actinomycetes</taxon>
        <taxon>Streptosporangiales</taxon>
        <taxon>Streptosporangiaceae</taxon>
        <taxon>Spongiactinospora</taxon>
    </lineage>
</organism>
<reference evidence="1 2" key="1">
    <citation type="submission" date="2018-06" db="EMBL/GenBank/DDBJ databases">
        <title>Sphaerisporangium craniellae sp. nov., isolated from a marine sponge in the South China Sea.</title>
        <authorList>
            <person name="Li L."/>
        </authorList>
    </citation>
    <scope>NUCLEOTIDE SEQUENCE [LARGE SCALE GENOMIC DNA]</scope>
    <source>
        <strain evidence="1 2">LHW63015</strain>
    </source>
</reference>
<sequence length="67" mass="7554">MCEAPGQPELVPFGLADERLGVAHRRSTLKGELLDHRVWPTRAAARSAIFEFVEGWYNLHRLHSSLG</sequence>
<dbReference type="AlphaFoldDB" id="A0A366LCK6"/>
<gene>
    <name evidence="1" type="ORF">DP939_45165</name>
</gene>
<name>A0A366LCK6_9ACTN</name>
<keyword evidence="2" id="KW-1185">Reference proteome</keyword>
<dbReference type="RefSeq" id="WP_113986966.1">
    <property type="nucleotide sequence ID" value="NZ_QMEY01000063.1"/>
</dbReference>
<proteinExistence type="predicted"/>
<protein>
    <recommendedName>
        <fullName evidence="3">Integrase catalytic domain-containing protein</fullName>
    </recommendedName>
</protein>
<evidence type="ECO:0008006" key="3">
    <source>
        <dbReference type="Google" id="ProtNLM"/>
    </source>
</evidence>
<dbReference type="OrthoDB" id="3257291at2"/>
<evidence type="ECO:0000313" key="2">
    <source>
        <dbReference type="Proteomes" id="UP000253303"/>
    </source>
</evidence>
<comment type="caution">
    <text evidence="1">The sequence shown here is derived from an EMBL/GenBank/DDBJ whole genome shotgun (WGS) entry which is preliminary data.</text>
</comment>
<dbReference type="Proteomes" id="UP000253303">
    <property type="component" value="Unassembled WGS sequence"/>
</dbReference>
<accession>A0A366LCK6</accession>
<evidence type="ECO:0000313" key="1">
    <source>
        <dbReference type="EMBL" id="RBQ11611.1"/>
    </source>
</evidence>